<dbReference type="PANTHER" id="PTHR30482">
    <property type="entry name" value="HIGH-AFFINITY BRANCHED-CHAIN AMINO ACID TRANSPORT SYSTEM PERMEASE"/>
    <property type="match status" value="1"/>
</dbReference>
<feature type="transmembrane region" description="Helical" evidence="7">
    <location>
        <begin position="228"/>
        <end position="250"/>
    </location>
</feature>
<protein>
    <submittedName>
        <fullName evidence="8">Branched-chain amino acid ABC transporter permease</fullName>
    </submittedName>
</protein>
<feature type="transmembrane region" description="Helical" evidence="7">
    <location>
        <begin position="389"/>
        <end position="404"/>
    </location>
</feature>
<evidence type="ECO:0000313" key="9">
    <source>
        <dbReference type="Proteomes" id="UP001595846"/>
    </source>
</evidence>
<dbReference type="InterPro" id="IPR043428">
    <property type="entry name" value="LivM-like"/>
</dbReference>
<organism evidence="8 9">
    <name type="scientific">Halovivax cerinus</name>
    <dbReference type="NCBI Taxonomy" id="1487865"/>
    <lineage>
        <taxon>Archaea</taxon>
        <taxon>Methanobacteriati</taxon>
        <taxon>Methanobacteriota</taxon>
        <taxon>Stenosarchaea group</taxon>
        <taxon>Halobacteria</taxon>
        <taxon>Halobacteriales</taxon>
        <taxon>Natrialbaceae</taxon>
        <taxon>Halovivax</taxon>
    </lineage>
</organism>
<keyword evidence="5 7" id="KW-0472">Membrane</keyword>
<gene>
    <name evidence="8" type="ORF">ACFOUR_10365</name>
</gene>
<feature type="transmembrane region" description="Helical" evidence="7">
    <location>
        <begin position="86"/>
        <end position="106"/>
    </location>
</feature>
<sequence>MSAETVTESDGADNAPTPMVRPSWFADLGRIAAVVAATYVFFLVLGLVAGLNVDYIMSFLQRITFYGAVFAMGALALNLHWGYTGMFNIGVIGFMGVGVYAMSFVTASPDGSPAGLGLPIPVGILVGFLAACLAGFVIALPALRVRADYFAIITLGFSEIVRLLALSSSLRTLPGGYGTGGGSGISAPRTDSVVTWLQSKPVTGELVDAVVWAGVTLGGIPDSVMENYVYTGILIGIVILIFLLLTRIAYSPFGRVLKAIREDELAARSLGKRTDRAKVVVFVLGCGLMGLAGMLWLGQRTLVNPNNVRPIWTFYIFVALIVGGAGSNTGSVIGGFVFAAFVYDFPNYLGQVIESFRDVSTPSTIAAALGSSDPLAVFDYLVVGSIDDIRYIVLGVVLIVLMIKRPQGLFGNRKEIAAAVDLSRHDATAGGAESTDDAATTGHSGGESDE</sequence>
<dbReference type="Pfam" id="PF02653">
    <property type="entry name" value="BPD_transp_2"/>
    <property type="match status" value="1"/>
</dbReference>
<dbReference type="CDD" id="cd06581">
    <property type="entry name" value="TM_PBP1_LivM_like"/>
    <property type="match status" value="1"/>
</dbReference>
<feature type="transmembrane region" description="Helical" evidence="7">
    <location>
        <begin position="59"/>
        <end position="79"/>
    </location>
</feature>
<evidence type="ECO:0000256" key="1">
    <source>
        <dbReference type="ARBA" id="ARBA00004651"/>
    </source>
</evidence>
<accession>A0ABD5NNZ2</accession>
<keyword evidence="2" id="KW-1003">Cell membrane</keyword>
<keyword evidence="3 7" id="KW-0812">Transmembrane</keyword>
<evidence type="ECO:0000256" key="3">
    <source>
        <dbReference type="ARBA" id="ARBA00022692"/>
    </source>
</evidence>
<keyword evidence="4 7" id="KW-1133">Transmembrane helix</keyword>
<evidence type="ECO:0000256" key="4">
    <source>
        <dbReference type="ARBA" id="ARBA00022989"/>
    </source>
</evidence>
<evidence type="ECO:0000256" key="2">
    <source>
        <dbReference type="ARBA" id="ARBA00022475"/>
    </source>
</evidence>
<proteinExistence type="predicted"/>
<dbReference type="PANTHER" id="PTHR30482:SF10">
    <property type="entry name" value="HIGH-AFFINITY BRANCHED-CHAIN AMINO ACID TRANSPORT PROTEIN BRAE"/>
    <property type="match status" value="1"/>
</dbReference>
<evidence type="ECO:0000256" key="6">
    <source>
        <dbReference type="SAM" id="MobiDB-lite"/>
    </source>
</evidence>
<keyword evidence="9" id="KW-1185">Reference proteome</keyword>
<evidence type="ECO:0000256" key="5">
    <source>
        <dbReference type="ARBA" id="ARBA00023136"/>
    </source>
</evidence>
<evidence type="ECO:0000313" key="8">
    <source>
        <dbReference type="EMBL" id="MFC3958768.1"/>
    </source>
</evidence>
<dbReference type="RefSeq" id="WP_256531106.1">
    <property type="nucleotide sequence ID" value="NZ_CP101824.1"/>
</dbReference>
<dbReference type="EMBL" id="JBHSAQ010000006">
    <property type="protein sequence ID" value="MFC3958768.1"/>
    <property type="molecule type" value="Genomic_DNA"/>
</dbReference>
<name>A0ABD5NNZ2_9EURY</name>
<comment type="caution">
    <text evidence="8">The sequence shown here is derived from an EMBL/GenBank/DDBJ whole genome shotgun (WGS) entry which is preliminary data.</text>
</comment>
<comment type="subcellular location">
    <subcellularLocation>
        <location evidence="1">Cell membrane</location>
        <topology evidence="1">Multi-pass membrane protein</topology>
    </subcellularLocation>
</comment>
<dbReference type="Proteomes" id="UP001595846">
    <property type="component" value="Unassembled WGS sequence"/>
</dbReference>
<feature type="transmembrane region" description="Helical" evidence="7">
    <location>
        <begin position="31"/>
        <end position="53"/>
    </location>
</feature>
<feature type="transmembrane region" description="Helical" evidence="7">
    <location>
        <begin position="118"/>
        <end position="140"/>
    </location>
</feature>
<dbReference type="GeneID" id="73903825"/>
<reference evidence="8 9" key="1">
    <citation type="journal article" date="2019" name="Int. J. Syst. Evol. Microbiol.">
        <title>The Global Catalogue of Microorganisms (GCM) 10K type strain sequencing project: providing services to taxonomists for standard genome sequencing and annotation.</title>
        <authorList>
            <consortium name="The Broad Institute Genomics Platform"/>
            <consortium name="The Broad Institute Genome Sequencing Center for Infectious Disease"/>
            <person name="Wu L."/>
            <person name="Ma J."/>
        </authorList>
    </citation>
    <scope>NUCLEOTIDE SEQUENCE [LARGE SCALE GENOMIC DNA]</scope>
    <source>
        <strain evidence="8 9">IBRC-M 10256</strain>
    </source>
</reference>
<evidence type="ECO:0000256" key="7">
    <source>
        <dbReference type="SAM" id="Phobius"/>
    </source>
</evidence>
<feature type="transmembrane region" description="Helical" evidence="7">
    <location>
        <begin position="311"/>
        <end position="343"/>
    </location>
</feature>
<feature type="transmembrane region" description="Helical" evidence="7">
    <location>
        <begin position="279"/>
        <end position="299"/>
    </location>
</feature>
<feature type="region of interest" description="Disordered" evidence="6">
    <location>
        <begin position="427"/>
        <end position="450"/>
    </location>
</feature>
<dbReference type="InterPro" id="IPR001851">
    <property type="entry name" value="ABC_transp_permease"/>
</dbReference>
<dbReference type="AlphaFoldDB" id="A0ABD5NNZ2"/>
<dbReference type="GO" id="GO:0005886">
    <property type="term" value="C:plasma membrane"/>
    <property type="evidence" value="ECO:0007669"/>
    <property type="project" value="UniProtKB-SubCell"/>
</dbReference>